<dbReference type="PANTHER" id="PTHR12898">
    <property type="entry name" value="MEDIATOR OF RNA POLYMERASE II TRANSCRIPTION SUBUNIT 24"/>
    <property type="match status" value="1"/>
</dbReference>
<evidence type="ECO:0000256" key="1">
    <source>
        <dbReference type="ARBA" id="ARBA00004123"/>
    </source>
</evidence>
<keyword evidence="6" id="KW-0804">Transcription</keyword>
<evidence type="ECO:0000256" key="8">
    <source>
        <dbReference type="ARBA" id="ARBA00031960"/>
    </source>
</evidence>
<dbReference type="Proteomes" id="UP001208570">
    <property type="component" value="Unassembled WGS sequence"/>
</dbReference>
<dbReference type="GO" id="GO:0060261">
    <property type="term" value="P:positive regulation of transcription initiation by RNA polymerase II"/>
    <property type="evidence" value="ECO:0007669"/>
    <property type="project" value="TreeGrafter"/>
</dbReference>
<evidence type="ECO:0000256" key="7">
    <source>
        <dbReference type="ARBA" id="ARBA00023242"/>
    </source>
</evidence>
<organism evidence="9 10">
    <name type="scientific">Paralvinella palmiformis</name>
    <dbReference type="NCBI Taxonomy" id="53620"/>
    <lineage>
        <taxon>Eukaryota</taxon>
        <taxon>Metazoa</taxon>
        <taxon>Spiralia</taxon>
        <taxon>Lophotrochozoa</taxon>
        <taxon>Annelida</taxon>
        <taxon>Polychaeta</taxon>
        <taxon>Sedentaria</taxon>
        <taxon>Canalipalpata</taxon>
        <taxon>Terebellida</taxon>
        <taxon>Terebelliformia</taxon>
        <taxon>Alvinellidae</taxon>
        <taxon>Paralvinella</taxon>
    </lineage>
</organism>
<sequence length="275" mass="31208">MRIRCLTRWHDVCLNMPCAIQEVLYAWEHGAIKQETVQKCATFFLLWSNLMLTIIRHMVQELIPQSTGLTHRSVPYTLPSHTPILKVLSDKLHDIFNHGCIDIQSIHQMAYLLNIGGTLWFCENTVKAQKLRRLSSVCDDLLPPNFGSDAFNVPSLMSAKDDNEPEPSYDTNDALNKALVNLFRLFNTILNQKTLSPRTEFVSSFVGETLKCETTVVRFILQFMPTSMIPQLLKCLDHSFTSDLVLHMCDLSTASGRNVAAKAICQHAHSVYVRN</sequence>
<keyword evidence="7" id="KW-0539">Nucleus</keyword>
<evidence type="ECO:0000256" key="5">
    <source>
        <dbReference type="ARBA" id="ARBA00023159"/>
    </source>
</evidence>
<evidence type="ECO:0000313" key="10">
    <source>
        <dbReference type="Proteomes" id="UP001208570"/>
    </source>
</evidence>
<keyword evidence="10" id="KW-1185">Reference proteome</keyword>
<dbReference type="GO" id="GO:0003712">
    <property type="term" value="F:transcription coregulator activity"/>
    <property type="evidence" value="ECO:0007669"/>
    <property type="project" value="TreeGrafter"/>
</dbReference>
<dbReference type="InterPro" id="IPR021429">
    <property type="entry name" value="Mediator_Med24"/>
</dbReference>
<comment type="caution">
    <text evidence="9">The sequence shown here is derived from an EMBL/GenBank/DDBJ whole genome shotgun (WGS) entry which is preliminary data.</text>
</comment>
<evidence type="ECO:0000256" key="6">
    <source>
        <dbReference type="ARBA" id="ARBA00023163"/>
    </source>
</evidence>
<protein>
    <recommendedName>
        <fullName evidence="3">Mediator of RNA polymerase II transcription subunit 24</fullName>
    </recommendedName>
    <alternativeName>
        <fullName evidence="8">Mediator complex subunit 24</fullName>
    </alternativeName>
</protein>
<evidence type="ECO:0000313" key="9">
    <source>
        <dbReference type="EMBL" id="KAK2159520.1"/>
    </source>
</evidence>
<accession>A0AAD9N7C5</accession>
<reference evidence="9" key="1">
    <citation type="journal article" date="2023" name="Mol. Biol. Evol.">
        <title>Third-Generation Sequencing Reveals the Adaptive Role of the Epigenome in Three Deep-Sea Polychaetes.</title>
        <authorList>
            <person name="Perez M."/>
            <person name="Aroh O."/>
            <person name="Sun Y."/>
            <person name="Lan Y."/>
            <person name="Juniper S.K."/>
            <person name="Young C.R."/>
            <person name="Angers B."/>
            <person name="Qian P.Y."/>
        </authorList>
    </citation>
    <scope>NUCLEOTIDE SEQUENCE</scope>
    <source>
        <strain evidence="9">P08H-3</strain>
    </source>
</reference>
<evidence type="ECO:0000256" key="3">
    <source>
        <dbReference type="ARBA" id="ARBA00019693"/>
    </source>
</evidence>
<comment type="similarity">
    <text evidence="2">Belongs to the Mediator complex subunit 24 family.</text>
</comment>
<dbReference type="PANTHER" id="PTHR12898:SF1">
    <property type="entry name" value="MEDIATOR OF RNA POLYMERASE II TRANSCRIPTION SUBUNIT 24"/>
    <property type="match status" value="1"/>
</dbReference>
<dbReference type="AlphaFoldDB" id="A0AAD9N7C5"/>
<proteinExistence type="inferred from homology"/>
<evidence type="ECO:0000256" key="2">
    <source>
        <dbReference type="ARBA" id="ARBA00007864"/>
    </source>
</evidence>
<evidence type="ECO:0000256" key="4">
    <source>
        <dbReference type="ARBA" id="ARBA00023015"/>
    </source>
</evidence>
<dbReference type="Pfam" id="PF11277">
    <property type="entry name" value="Med24_N"/>
    <property type="match status" value="2"/>
</dbReference>
<keyword evidence="4" id="KW-0805">Transcription regulation</keyword>
<comment type="subcellular location">
    <subcellularLocation>
        <location evidence="1">Nucleus</location>
    </subcellularLocation>
</comment>
<keyword evidence="5" id="KW-0010">Activator</keyword>
<gene>
    <name evidence="9" type="ORF">LSH36_151g01018</name>
</gene>
<name>A0AAD9N7C5_9ANNE</name>
<dbReference type="GO" id="GO:0016592">
    <property type="term" value="C:mediator complex"/>
    <property type="evidence" value="ECO:0007669"/>
    <property type="project" value="InterPro"/>
</dbReference>
<dbReference type="EMBL" id="JAODUP010000151">
    <property type="protein sequence ID" value="KAK2159520.1"/>
    <property type="molecule type" value="Genomic_DNA"/>
</dbReference>